<protein>
    <submittedName>
        <fullName evidence="3">Metallophosphoesterase family protein</fullName>
    </submittedName>
</protein>
<accession>A0ABV9DG12</accession>
<dbReference type="InterPro" id="IPR029052">
    <property type="entry name" value="Metallo-depent_PP-like"/>
</dbReference>
<dbReference type="Pfam" id="PF12850">
    <property type="entry name" value="Metallophos_2"/>
    <property type="match status" value="1"/>
</dbReference>
<dbReference type="Gene3D" id="3.60.21.10">
    <property type="match status" value="1"/>
</dbReference>
<organism evidence="3 4">
    <name type="scientific">Virgibacillus kekensis</name>
    <dbReference type="NCBI Taxonomy" id="202261"/>
    <lineage>
        <taxon>Bacteria</taxon>
        <taxon>Bacillati</taxon>
        <taxon>Bacillota</taxon>
        <taxon>Bacilli</taxon>
        <taxon>Bacillales</taxon>
        <taxon>Bacillaceae</taxon>
        <taxon>Virgibacillus</taxon>
    </lineage>
</organism>
<dbReference type="InterPro" id="IPR011152">
    <property type="entry name" value="Pesterase_MJ0912"/>
</dbReference>
<evidence type="ECO:0000313" key="3">
    <source>
        <dbReference type="EMBL" id="MFC4557283.1"/>
    </source>
</evidence>
<dbReference type="PANTHER" id="PTHR42850:SF2">
    <property type="entry name" value="BLL5683 PROTEIN"/>
    <property type="match status" value="1"/>
</dbReference>
<dbReference type="Proteomes" id="UP001595989">
    <property type="component" value="Unassembled WGS sequence"/>
</dbReference>
<evidence type="ECO:0000313" key="4">
    <source>
        <dbReference type="Proteomes" id="UP001595989"/>
    </source>
</evidence>
<comment type="similarity">
    <text evidence="1">Belongs to the metallophosphoesterase superfamily. YfcE family.</text>
</comment>
<dbReference type="PIRSF" id="PIRSF000883">
    <property type="entry name" value="Pesterase_MJ0912"/>
    <property type="match status" value="1"/>
</dbReference>
<comment type="caution">
    <text evidence="3">The sequence shown here is derived from an EMBL/GenBank/DDBJ whole genome shotgun (WGS) entry which is preliminary data.</text>
</comment>
<gene>
    <name evidence="3" type="ORF">ACFO3D_03535</name>
</gene>
<dbReference type="EMBL" id="JBHSFU010000003">
    <property type="protein sequence ID" value="MFC4557283.1"/>
    <property type="molecule type" value="Genomic_DNA"/>
</dbReference>
<name>A0ABV9DG12_9BACI</name>
<keyword evidence="4" id="KW-1185">Reference proteome</keyword>
<sequence>MSVAAIYDIHGNYYALEAVLKEIQHYNVQKVIIGGDLVWGPQPRKVMDTLMKYKDKFNYIMGNADREVAFSNGEEKSQEFVMELNKWCAEQLTDNQIEFLKTLPENYTLYIDGLGEVLFVHGSPRSDTEAIRFDTPEEEVMEMIQDVKENIIVCGHTHIQFNRLISNKRIVNAGSVGLQSRAKGACWLLLDNKAYLKETKYNFEEAAKGILQGECPYKEDFAVHILNPPNVGP</sequence>
<dbReference type="SUPFAM" id="SSF56300">
    <property type="entry name" value="Metallo-dependent phosphatases"/>
    <property type="match status" value="1"/>
</dbReference>
<dbReference type="RefSeq" id="WP_390293228.1">
    <property type="nucleotide sequence ID" value="NZ_JBHSFU010000003.1"/>
</dbReference>
<dbReference type="PANTHER" id="PTHR42850">
    <property type="entry name" value="METALLOPHOSPHOESTERASE"/>
    <property type="match status" value="1"/>
</dbReference>
<proteinExistence type="inferred from homology"/>
<feature type="domain" description="Calcineurin-like phosphoesterase" evidence="2">
    <location>
        <begin position="1"/>
        <end position="191"/>
    </location>
</feature>
<evidence type="ECO:0000256" key="1">
    <source>
        <dbReference type="ARBA" id="ARBA00008950"/>
    </source>
</evidence>
<dbReference type="CDD" id="cd00838">
    <property type="entry name" value="MPP_superfamily"/>
    <property type="match status" value="1"/>
</dbReference>
<evidence type="ECO:0000259" key="2">
    <source>
        <dbReference type="Pfam" id="PF12850"/>
    </source>
</evidence>
<reference evidence="4" key="1">
    <citation type="journal article" date="2019" name="Int. J. Syst. Evol. Microbiol.">
        <title>The Global Catalogue of Microorganisms (GCM) 10K type strain sequencing project: providing services to taxonomists for standard genome sequencing and annotation.</title>
        <authorList>
            <consortium name="The Broad Institute Genomics Platform"/>
            <consortium name="The Broad Institute Genome Sequencing Center for Infectious Disease"/>
            <person name="Wu L."/>
            <person name="Ma J."/>
        </authorList>
    </citation>
    <scope>NUCLEOTIDE SEQUENCE [LARGE SCALE GENOMIC DNA]</scope>
    <source>
        <strain evidence="4">CGMCC 4.7426</strain>
    </source>
</reference>
<dbReference type="InterPro" id="IPR050126">
    <property type="entry name" value="Ap4A_hydrolase"/>
</dbReference>
<dbReference type="InterPro" id="IPR024654">
    <property type="entry name" value="Calcineurin-like_PHP_lpxH"/>
</dbReference>